<dbReference type="Proteomes" id="UP000256977">
    <property type="component" value="Unassembled WGS sequence"/>
</dbReference>
<dbReference type="AlphaFoldDB" id="A0A3D9KJA1"/>
<evidence type="ECO:0000256" key="7">
    <source>
        <dbReference type="RuleBase" id="RU363032"/>
    </source>
</evidence>
<keyword evidence="5 7" id="KW-1133">Transmembrane helix</keyword>
<dbReference type="PROSITE" id="PS50928">
    <property type="entry name" value="ABC_TM1"/>
    <property type="match status" value="1"/>
</dbReference>
<comment type="subcellular location">
    <subcellularLocation>
        <location evidence="1 7">Cell membrane</location>
        <topology evidence="1 7">Multi-pass membrane protein</topology>
    </subcellularLocation>
</comment>
<dbReference type="SUPFAM" id="SSF161098">
    <property type="entry name" value="MetI-like"/>
    <property type="match status" value="1"/>
</dbReference>
<keyword evidence="2 7" id="KW-0813">Transport</keyword>
<dbReference type="OrthoDB" id="9810086at2"/>
<feature type="transmembrane region" description="Helical" evidence="7">
    <location>
        <begin position="253"/>
        <end position="273"/>
    </location>
</feature>
<evidence type="ECO:0000256" key="3">
    <source>
        <dbReference type="ARBA" id="ARBA00022475"/>
    </source>
</evidence>
<keyword evidence="6 7" id="KW-0472">Membrane</keyword>
<dbReference type="EMBL" id="QRDZ01000003">
    <property type="protein sequence ID" value="RED86558.1"/>
    <property type="molecule type" value="Genomic_DNA"/>
</dbReference>
<gene>
    <name evidence="9" type="ORF">DFP98_103413</name>
</gene>
<feature type="transmembrane region" description="Helical" evidence="7">
    <location>
        <begin position="87"/>
        <end position="109"/>
    </location>
</feature>
<evidence type="ECO:0000259" key="8">
    <source>
        <dbReference type="PROSITE" id="PS50928"/>
    </source>
</evidence>
<accession>A0A3D9KJA1</accession>
<dbReference type="InterPro" id="IPR000515">
    <property type="entry name" value="MetI-like"/>
</dbReference>
<dbReference type="InterPro" id="IPR035906">
    <property type="entry name" value="MetI-like_sf"/>
</dbReference>
<evidence type="ECO:0000256" key="1">
    <source>
        <dbReference type="ARBA" id="ARBA00004651"/>
    </source>
</evidence>
<evidence type="ECO:0000313" key="10">
    <source>
        <dbReference type="Proteomes" id="UP000256977"/>
    </source>
</evidence>
<organism evidence="9 10">
    <name type="scientific">Cohnella phaseoli</name>
    <dbReference type="NCBI Taxonomy" id="456490"/>
    <lineage>
        <taxon>Bacteria</taxon>
        <taxon>Bacillati</taxon>
        <taxon>Bacillota</taxon>
        <taxon>Bacilli</taxon>
        <taxon>Bacillales</taxon>
        <taxon>Paenibacillaceae</taxon>
        <taxon>Cohnella</taxon>
    </lineage>
</organism>
<feature type="transmembrane region" description="Helical" evidence="7">
    <location>
        <begin position="199"/>
        <end position="220"/>
    </location>
</feature>
<dbReference type="RefSeq" id="WP_116059669.1">
    <property type="nucleotide sequence ID" value="NZ_QRDZ01000003.1"/>
</dbReference>
<comment type="caution">
    <text evidence="9">The sequence shown here is derived from an EMBL/GenBank/DDBJ whole genome shotgun (WGS) entry which is preliminary data.</text>
</comment>
<feature type="domain" description="ABC transmembrane type-1" evidence="8">
    <location>
        <begin position="83"/>
        <end position="274"/>
    </location>
</feature>
<protein>
    <submittedName>
        <fullName evidence="9">Raffinose/stachyose/melibiose transport system permease protein</fullName>
    </submittedName>
</protein>
<sequence>MSTVAENIGQRRGPGRYTGKTIVYVLLIAWACTTIVPLLWVLLNSLKSSEEILTNAFGLPDSFSFVNYAKLNEYGNINILRGFANSLLISGSVVLGVSIFAGLASFVLSRFQFRGKSLFNVLFVVCMLLPQFAVIIPNFIIIKEMHLNGTYWSVILPQIAGNLSFAIIMMTGFMAALPGELEEAAVVDGASIWKIYYRIILPLCVPIFATVSIMIFLWSYNELLMPLVYLPVRDMQPISVLLSLVSNAYGTDYGAMMAAIAISIAPLLVLYMISQETVIKGLTAGAVKG</sequence>
<comment type="similarity">
    <text evidence="7">Belongs to the binding-protein-dependent transport system permease family.</text>
</comment>
<evidence type="ECO:0000313" key="9">
    <source>
        <dbReference type="EMBL" id="RED86558.1"/>
    </source>
</evidence>
<feature type="transmembrane region" description="Helical" evidence="7">
    <location>
        <begin position="21"/>
        <end position="43"/>
    </location>
</feature>
<feature type="transmembrane region" description="Helical" evidence="7">
    <location>
        <begin position="154"/>
        <end position="178"/>
    </location>
</feature>
<dbReference type="Gene3D" id="1.10.3720.10">
    <property type="entry name" value="MetI-like"/>
    <property type="match status" value="1"/>
</dbReference>
<name>A0A3D9KJA1_9BACL</name>
<evidence type="ECO:0000256" key="2">
    <source>
        <dbReference type="ARBA" id="ARBA00022448"/>
    </source>
</evidence>
<keyword evidence="3" id="KW-1003">Cell membrane</keyword>
<dbReference type="GO" id="GO:0005886">
    <property type="term" value="C:plasma membrane"/>
    <property type="evidence" value="ECO:0007669"/>
    <property type="project" value="UniProtKB-SubCell"/>
</dbReference>
<dbReference type="Pfam" id="PF00528">
    <property type="entry name" value="BPD_transp_1"/>
    <property type="match status" value="1"/>
</dbReference>
<dbReference type="PANTHER" id="PTHR43744:SF8">
    <property type="entry name" value="SN-GLYCEROL-3-PHOSPHATE TRANSPORT SYSTEM PERMEASE PROTEIN UGPE"/>
    <property type="match status" value="1"/>
</dbReference>
<keyword evidence="10" id="KW-1185">Reference proteome</keyword>
<evidence type="ECO:0000256" key="6">
    <source>
        <dbReference type="ARBA" id="ARBA00023136"/>
    </source>
</evidence>
<proteinExistence type="inferred from homology"/>
<feature type="transmembrane region" description="Helical" evidence="7">
    <location>
        <begin position="121"/>
        <end position="142"/>
    </location>
</feature>
<reference evidence="9 10" key="1">
    <citation type="submission" date="2018-07" db="EMBL/GenBank/DDBJ databases">
        <title>Genomic Encyclopedia of Type Strains, Phase III (KMG-III): the genomes of soil and plant-associated and newly described type strains.</title>
        <authorList>
            <person name="Whitman W."/>
        </authorList>
    </citation>
    <scope>NUCLEOTIDE SEQUENCE [LARGE SCALE GENOMIC DNA]</scope>
    <source>
        <strain evidence="9 10">CECT 7287</strain>
    </source>
</reference>
<evidence type="ECO:0000256" key="5">
    <source>
        <dbReference type="ARBA" id="ARBA00022989"/>
    </source>
</evidence>
<dbReference type="CDD" id="cd06261">
    <property type="entry name" value="TM_PBP2"/>
    <property type="match status" value="1"/>
</dbReference>
<keyword evidence="4 7" id="KW-0812">Transmembrane</keyword>
<dbReference type="GO" id="GO:0055085">
    <property type="term" value="P:transmembrane transport"/>
    <property type="evidence" value="ECO:0007669"/>
    <property type="project" value="InterPro"/>
</dbReference>
<evidence type="ECO:0000256" key="4">
    <source>
        <dbReference type="ARBA" id="ARBA00022692"/>
    </source>
</evidence>
<dbReference type="PANTHER" id="PTHR43744">
    <property type="entry name" value="ABC TRANSPORTER PERMEASE PROTEIN MG189-RELATED-RELATED"/>
    <property type="match status" value="1"/>
</dbReference>